<dbReference type="InterPro" id="IPR036390">
    <property type="entry name" value="WH_DNA-bd_sf"/>
</dbReference>
<dbReference type="InterPro" id="IPR036388">
    <property type="entry name" value="WH-like_DNA-bd_sf"/>
</dbReference>
<evidence type="ECO:0000256" key="3">
    <source>
        <dbReference type="ARBA" id="ARBA00023125"/>
    </source>
</evidence>
<dbReference type="Gene3D" id="1.10.10.10">
    <property type="entry name" value="Winged helix-like DNA-binding domain superfamily/Winged helix DNA-binding domain"/>
    <property type="match status" value="1"/>
</dbReference>
<keyword evidence="3" id="KW-0238">DNA-binding</keyword>
<dbReference type="SUPFAM" id="SSF46785">
    <property type="entry name" value="Winged helix' DNA-binding domain"/>
    <property type="match status" value="1"/>
</dbReference>
<feature type="domain" description="HTH lysR-type" evidence="5">
    <location>
        <begin position="1"/>
        <end position="59"/>
    </location>
</feature>
<dbReference type="InterPro" id="IPR058163">
    <property type="entry name" value="LysR-type_TF_proteobact-type"/>
</dbReference>
<keyword evidence="4" id="KW-0804">Transcription</keyword>
<evidence type="ECO:0000256" key="2">
    <source>
        <dbReference type="ARBA" id="ARBA00023015"/>
    </source>
</evidence>
<dbReference type="InterPro" id="IPR005119">
    <property type="entry name" value="LysR_subst-bd"/>
</dbReference>
<protein>
    <submittedName>
        <fullName evidence="6">LysR family transcriptional regulator</fullName>
    </submittedName>
</protein>
<proteinExistence type="inferred from homology"/>
<name>A0ABX1IBR7_9GAMM</name>
<dbReference type="RefSeq" id="WP_168671080.1">
    <property type="nucleotide sequence ID" value="NZ_JAAXKX010000041.1"/>
</dbReference>
<evidence type="ECO:0000256" key="4">
    <source>
        <dbReference type="ARBA" id="ARBA00023163"/>
    </source>
</evidence>
<evidence type="ECO:0000259" key="5">
    <source>
        <dbReference type="PROSITE" id="PS50931"/>
    </source>
</evidence>
<dbReference type="PROSITE" id="PS50931">
    <property type="entry name" value="HTH_LYSR"/>
    <property type="match status" value="1"/>
</dbReference>
<dbReference type="PANTHER" id="PTHR30537:SF31">
    <property type="entry name" value="TRANSCRIPTIONAL REGULATOR, LYSR FAMILY"/>
    <property type="match status" value="1"/>
</dbReference>
<comment type="similarity">
    <text evidence="1">Belongs to the LysR transcriptional regulatory family.</text>
</comment>
<organism evidence="6 7">
    <name type="scientific">Marichromatium bheemlicum</name>
    <dbReference type="NCBI Taxonomy" id="365339"/>
    <lineage>
        <taxon>Bacteria</taxon>
        <taxon>Pseudomonadati</taxon>
        <taxon>Pseudomonadota</taxon>
        <taxon>Gammaproteobacteria</taxon>
        <taxon>Chromatiales</taxon>
        <taxon>Chromatiaceae</taxon>
        <taxon>Marichromatium</taxon>
    </lineage>
</organism>
<dbReference type="SUPFAM" id="SSF53850">
    <property type="entry name" value="Periplasmic binding protein-like II"/>
    <property type="match status" value="1"/>
</dbReference>
<dbReference type="PANTHER" id="PTHR30537">
    <property type="entry name" value="HTH-TYPE TRANSCRIPTIONAL REGULATOR"/>
    <property type="match status" value="1"/>
</dbReference>
<keyword evidence="2" id="KW-0805">Transcription regulation</keyword>
<dbReference type="InterPro" id="IPR000847">
    <property type="entry name" value="LysR_HTH_N"/>
</dbReference>
<dbReference type="Proteomes" id="UP000740754">
    <property type="component" value="Unassembled WGS sequence"/>
</dbReference>
<sequence>MDDFNDLVYFAAVVEHHGFSAAARAIGVDKTRLSRRVAALEVRLGVKLLHRSTRRIALTEAGERFHAHCRAAVDGARTAYESVADLQREPAGTVRLTCPQVMAESYLAPILASYLTEHPKVDLIVEATDRVVDLFDGRFDLALRPSAHIDKALDLVARPLADARRILVAGPAYLERRGHPTGPETLSTHDVICRSEESTDGQTRWQLTGPKGQRVTLQLTPRVETNDMRLLQEVVCRGLGVALLPEPVVATAIRAGTLTQILPQWSGATHHIYLLYHSPRGMLPSVRSLIDYLIEHLPASLRSVANTGRTS</sequence>
<evidence type="ECO:0000313" key="7">
    <source>
        <dbReference type="Proteomes" id="UP000740754"/>
    </source>
</evidence>
<dbReference type="EMBL" id="JAAXKX010000041">
    <property type="protein sequence ID" value="NKN34713.1"/>
    <property type="molecule type" value="Genomic_DNA"/>
</dbReference>
<evidence type="ECO:0000256" key="1">
    <source>
        <dbReference type="ARBA" id="ARBA00009437"/>
    </source>
</evidence>
<gene>
    <name evidence="6" type="ORF">HF203_15990</name>
</gene>
<dbReference type="Gene3D" id="3.40.190.290">
    <property type="match status" value="1"/>
</dbReference>
<accession>A0ABX1IBR7</accession>
<keyword evidence="7" id="KW-1185">Reference proteome</keyword>
<comment type="caution">
    <text evidence="6">The sequence shown here is derived from an EMBL/GenBank/DDBJ whole genome shotgun (WGS) entry which is preliminary data.</text>
</comment>
<evidence type="ECO:0000313" key="6">
    <source>
        <dbReference type="EMBL" id="NKN34713.1"/>
    </source>
</evidence>
<dbReference type="Pfam" id="PF03466">
    <property type="entry name" value="LysR_substrate"/>
    <property type="match status" value="1"/>
</dbReference>
<dbReference type="Pfam" id="PF00126">
    <property type="entry name" value="HTH_1"/>
    <property type="match status" value="1"/>
</dbReference>
<reference evidence="6 7" key="1">
    <citation type="submission" date="2020-04" db="EMBL/GenBank/DDBJ databases">
        <title>Draft Whole-Genome sequence of Marichromatium bheemlicum DSM 18632, type strain.</title>
        <authorList>
            <person name="Kyndt J.A."/>
            <person name="Meyer T.E."/>
        </authorList>
    </citation>
    <scope>NUCLEOTIDE SEQUENCE [LARGE SCALE GENOMIC DNA]</scope>
    <source>
        <strain evidence="6 7">DSM 18632</strain>
    </source>
</reference>